<protein>
    <submittedName>
        <fullName evidence="1">ABC transporter substrate-binding protein</fullName>
    </submittedName>
</protein>
<comment type="caution">
    <text evidence="1">The sequence shown here is derived from an EMBL/GenBank/DDBJ whole genome shotgun (WGS) entry which is preliminary data.</text>
</comment>
<name>A0A2M8R0L4_9BRAD</name>
<dbReference type="Proteomes" id="UP000231194">
    <property type="component" value="Unassembled WGS sequence"/>
</dbReference>
<gene>
    <name evidence="1" type="ORF">CVM73_31370</name>
</gene>
<proteinExistence type="predicted"/>
<dbReference type="PANTHER" id="PTHR35271">
    <property type="entry name" value="ABC TRANSPORTER, SUBSTRATE-BINDING LIPOPROTEIN-RELATED"/>
    <property type="match status" value="1"/>
</dbReference>
<sequence>MLSVGSTEGPGVNRRSCIMLLGGAAAWPLAARAQRGGKVYRVGILEPIPAARNAANLEALRKGLRDFGYFEGNNLIMEYRSADGRAERFPDLASELVGLKVDLILARGTPATTAVQNATGTIPVVMMTMGGPGAIVASFARPTGNITGVITFSTELTAKRVQVLKELVPSLTRVALLHNMGNPAVPAEWDETKIAARLLGLEAELLDVRSEGDLSHAFELVVRRHIDGLVVGADGLTQMHQQMIVEWVARNRVPTVFPAREFVEAGGLIAYAVNYPDLYFQLAAFIGKIFNGAKPGDLPVQQPTKFELAINLRTASALGLEVPPTLLARADKVIE</sequence>
<accession>A0A2M8R0L4</accession>
<dbReference type="AlphaFoldDB" id="A0A2M8R0L4"/>
<dbReference type="EMBL" id="PGVG01000038">
    <property type="protein sequence ID" value="PJG51359.1"/>
    <property type="molecule type" value="Genomic_DNA"/>
</dbReference>
<evidence type="ECO:0000313" key="1">
    <source>
        <dbReference type="EMBL" id="PJG51359.1"/>
    </source>
</evidence>
<keyword evidence="2" id="KW-1185">Reference proteome</keyword>
<organism evidence="1 2">
    <name type="scientific">Bradyrhizobium forestalis</name>
    <dbReference type="NCBI Taxonomy" id="1419263"/>
    <lineage>
        <taxon>Bacteria</taxon>
        <taxon>Pseudomonadati</taxon>
        <taxon>Pseudomonadota</taxon>
        <taxon>Alphaproteobacteria</taxon>
        <taxon>Hyphomicrobiales</taxon>
        <taxon>Nitrobacteraceae</taxon>
        <taxon>Bradyrhizobium</taxon>
    </lineage>
</organism>
<dbReference type="CDD" id="cd06325">
    <property type="entry name" value="PBP1_ABC_unchar_transporter"/>
    <property type="match status" value="1"/>
</dbReference>
<dbReference type="InterPro" id="IPR007487">
    <property type="entry name" value="ABC_transpt-TYRBP-like"/>
</dbReference>
<evidence type="ECO:0000313" key="2">
    <source>
        <dbReference type="Proteomes" id="UP000231194"/>
    </source>
</evidence>
<dbReference type="Gene3D" id="3.40.50.2300">
    <property type="match status" value="2"/>
</dbReference>
<dbReference type="Pfam" id="PF04392">
    <property type="entry name" value="ABC_sub_bind"/>
    <property type="match status" value="1"/>
</dbReference>
<dbReference type="PANTHER" id="PTHR35271:SF1">
    <property type="entry name" value="ABC TRANSPORTER, SUBSTRATE-BINDING LIPOPROTEIN"/>
    <property type="match status" value="1"/>
</dbReference>
<reference evidence="1 2" key="1">
    <citation type="submission" date="2017-11" db="EMBL/GenBank/DDBJ databases">
        <title>Bradyrhizobium forestalis sp. nov., an efficient nitrogen-fixing bacterium isolated from nodules of forest legume species in the Amazon.</title>
        <authorList>
            <person name="Costa E.M."/>
            <person name="Guimaraes A."/>
            <person name="Carvalho T.S."/>
            <person name="Rodrigues T.L."/>
            <person name="Ribeiro P.R.A."/>
            <person name="Lebbe L."/>
            <person name="Willems A."/>
            <person name="Moreira F.M.S."/>
        </authorList>
    </citation>
    <scope>NUCLEOTIDE SEQUENCE [LARGE SCALE GENOMIC DNA]</scope>
    <source>
        <strain evidence="1 2">INPA54B</strain>
    </source>
</reference>